<comment type="subcellular location">
    <subcellularLocation>
        <location evidence="1">Nucleus</location>
    </subcellularLocation>
</comment>
<evidence type="ECO:0000256" key="1">
    <source>
        <dbReference type="ARBA" id="ARBA00004123"/>
    </source>
</evidence>
<reference evidence="5 6" key="1">
    <citation type="journal article" date="2021" name="Commun. Biol.">
        <title>The genome of Shorea leprosula (Dipterocarpaceae) highlights the ecological relevance of drought in aseasonal tropical rainforests.</title>
        <authorList>
            <person name="Ng K.K.S."/>
            <person name="Kobayashi M.J."/>
            <person name="Fawcett J.A."/>
            <person name="Hatakeyama M."/>
            <person name="Paape T."/>
            <person name="Ng C.H."/>
            <person name="Ang C.C."/>
            <person name="Tnah L.H."/>
            <person name="Lee C.T."/>
            <person name="Nishiyama T."/>
            <person name="Sese J."/>
            <person name="O'Brien M.J."/>
            <person name="Copetti D."/>
            <person name="Mohd Noor M.I."/>
            <person name="Ong R.C."/>
            <person name="Putra M."/>
            <person name="Sireger I.Z."/>
            <person name="Indrioko S."/>
            <person name="Kosugi Y."/>
            <person name="Izuno A."/>
            <person name="Isagi Y."/>
            <person name="Lee S.L."/>
            <person name="Shimizu K.K."/>
        </authorList>
    </citation>
    <scope>NUCLEOTIDE SEQUENCE [LARGE SCALE GENOMIC DNA]</scope>
    <source>
        <strain evidence="5">214</strain>
    </source>
</reference>
<dbReference type="PANTHER" id="PTHR33669">
    <property type="entry name" value="PROTEIN NEGATIVE REGULATOR OF RESISTANCE"/>
    <property type="match status" value="1"/>
</dbReference>
<protein>
    <submittedName>
        <fullName evidence="5">Uncharacterized protein</fullName>
    </submittedName>
</protein>
<evidence type="ECO:0000313" key="6">
    <source>
        <dbReference type="Proteomes" id="UP001054252"/>
    </source>
</evidence>
<comment type="caution">
    <text evidence="5">The sequence shown here is derived from an EMBL/GenBank/DDBJ whole genome shotgun (WGS) entry which is preliminary data.</text>
</comment>
<feature type="region of interest" description="Disordered" evidence="4">
    <location>
        <begin position="41"/>
        <end position="66"/>
    </location>
</feature>
<dbReference type="InterPro" id="IPR031425">
    <property type="entry name" value="NPR1/NH1-interacting"/>
</dbReference>
<evidence type="ECO:0000256" key="4">
    <source>
        <dbReference type="SAM" id="MobiDB-lite"/>
    </source>
</evidence>
<name>A0AAV5HMG0_9ROSI</name>
<dbReference type="Pfam" id="PF15699">
    <property type="entry name" value="NPR1_interact"/>
    <property type="match status" value="1"/>
</dbReference>
<dbReference type="PANTHER" id="PTHR33669:SF1">
    <property type="entry name" value="PROTEIN NIM1-INTERACTING 1"/>
    <property type="match status" value="1"/>
</dbReference>
<sequence length="105" mass="12869">MENKKIGRDGNEEDDQKMEQFFALIRSFREARNRRREELREMEEMKKEKKKMRRSGGEEQSNWIPTFRQEDFTQEIEFRRPPIIFASSCNKKKQPEDNLDLNLRL</sequence>
<proteinExistence type="inferred from homology"/>
<dbReference type="GO" id="GO:0005634">
    <property type="term" value="C:nucleus"/>
    <property type="evidence" value="ECO:0007669"/>
    <property type="project" value="UniProtKB-SubCell"/>
</dbReference>
<comment type="similarity">
    <text evidence="2">Belongs to the NPR1-interactor family.</text>
</comment>
<keyword evidence="3" id="KW-0539">Nucleus</keyword>
<keyword evidence="6" id="KW-1185">Reference proteome</keyword>
<dbReference type="EMBL" id="BPVZ01000001">
    <property type="protein sequence ID" value="GKU87109.1"/>
    <property type="molecule type" value="Genomic_DNA"/>
</dbReference>
<evidence type="ECO:0000256" key="2">
    <source>
        <dbReference type="ARBA" id="ARBA00009937"/>
    </source>
</evidence>
<dbReference type="AlphaFoldDB" id="A0AAV5HMG0"/>
<evidence type="ECO:0000313" key="5">
    <source>
        <dbReference type="EMBL" id="GKU87109.1"/>
    </source>
</evidence>
<evidence type="ECO:0000256" key="3">
    <source>
        <dbReference type="ARBA" id="ARBA00023242"/>
    </source>
</evidence>
<dbReference type="GO" id="GO:0010112">
    <property type="term" value="P:regulation of systemic acquired resistance"/>
    <property type="evidence" value="ECO:0007669"/>
    <property type="project" value="InterPro"/>
</dbReference>
<organism evidence="5 6">
    <name type="scientific">Rubroshorea leprosula</name>
    <dbReference type="NCBI Taxonomy" id="152421"/>
    <lineage>
        <taxon>Eukaryota</taxon>
        <taxon>Viridiplantae</taxon>
        <taxon>Streptophyta</taxon>
        <taxon>Embryophyta</taxon>
        <taxon>Tracheophyta</taxon>
        <taxon>Spermatophyta</taxon>
        <taxon>Magnoliopsida</taxon>
        <taxon>eudicotyledons</taxon>
        <taxon>Gunneridae</taxon>
        <taxon>Pentapetalae</taxon>
        <taxon>rosids</taxon>
        <taxon>malvids</taxon>
        <taxon>Malvales</taxon>
        <taxon>Dipterocarpaceae</taxon>
        <taxon>Rubroshorea</taxon>
    </lineage>
</organism>
<accession>A0AAV5HMG0</accession>
<gene>
    <name evidence="5" type="ORF">SLEP1_g1559</name>
</gene>
<dbReference type="Proteomes" id="UP001054252">
    <property type="component" value="Unassembled WGS sequence"/>
</dbReference>